<dbReference type="PROSITE" id="PS00893">
    <property type="entry name" value="NUDIX_BOX"/>
    <property type="match status" value="1"/>
</dbReference>
<dbReference type="GO" id="GO:0016787">
    <property type="term" value="F:hydrolase activity"/>
    <property type="evidence" value="ECO:0007669"/>
    <property type="project" value="UniProtKB-KW"/>
</dbReference>
<dbReference type="EMBL" id="CP041372">
    <property type="protein sequence ID" value="QKS71874.1"/>
    <property type="molecule type" value="Genomic_DNA"/>
</dbReference>
<evidence type="ECO:0000256" key="1">
    <source>
        <dbReference type="ARBA" id="ARBA00001946"/>
    </source>
</evidence>
<dbReference type="PANTHER" id="PTHR43046:SF2">
    <property type="entry name" value="8-OXO-DGTP DIPHOSPHATASE-RELATED"/>
    <property type="match status" value="1"/>
</dbReference>
<keyword evidence="2 3" id="KW-0378">Hydrolase</keyword>
<name>A0A859FGU5_9BACI</name>
<accession>A0A859FGU5</accession>
<evidence type="ECO:0000259" key="4">
    <source>
        <dbReference type="PROSITE" id="PS51462"/>
    </source>
</evidence>
<proteinExistence type="inferred from homology"/>
<evidence type="ECO:0000256" key="3">
    <source>
        <dbReference type="RuleBase" id="RU003476"/>
    </source>
</evidence>
<dbReference type="InterPro" id="IPR000086">
    <property type="entry name" value="NUDIX_hydrolase_dom"/>
</dbReference>
<dbReference type="PANTHER" id="PTHR43046">
    <property type="entry name" value="GDP-MANNOSE MANNOSYL HYDROLASE"/>
    <property type="match status" value="1"/>
</dbReference>
<dbReference type="InterPro" id="IPR020476">
    <property type="entry name" value="Nudix_hydrolase"/>
</dbReference>
<comment type="similarity">
    <text evidence="3">Belongs to the Nudix hydrolase family.</text>
</comment>
<dbReference type="Gene3D" id="3.90.79.10">
    <property type="entry name" value="Nucleoside Triphosphate Pyrophosphohydrolase"/>
    <property type="match status" value="1"/>
</dbReference>
<protein>
    <submittedName>
        <fullName evidence="5">NUDIX domain-containing protein</fullName>
    </submittedName>
</protein>
<dbReference type="AlphaFoldDB" id="A0A859FGU5"/>
<comment type="cofactor">
    <cofactor evidence="1">
        <name>Mg(2+)</name>
        <dbReference type="ChEBI" id="CHEBI:18420"/>
    </cofactor>
</comment>
<dbReference type="InterPro" id="IPR020084">
    <property type="entry name" value="NUDIX_hydrolase_CS"/>
</dbReference>
<evidence type="ECO:0000256" key="2">
    <source>
        <dbReference type="ARBA" id="ARBA00022801"/>
    </source>
</evidence>
<dbReference type="PRINTS" id="PR00502">
    <property type="entry name" value="NUDIXFAMILY"/>
</dbReference>
<keyword evidence="6" id="KW-1185">Reference proteome</keyword>
<sequence length="155" mass="17688">MEYYKKLRQQVGKQELLLPGAAIIIYQDDRVLLQHRDDGDWGLPGGLMELGESFQQTVGREVREETGLELRSVTLFGLFSGENYYVEAPNGDPYYAVTALYISEDVEGELQPESEETLDLQYFSMNALPTNLRRSHAHFLTLFKDREHGVVLDEG</sequence>
<dbReference type="CDD" id="cd04677">
    <property type="entry name" value="NUDIX_Hydrolase"/>
    <property type="match status" value="1"/>
</dbReference>
<feature type="domain" description="Nudix hydrolase" evidence="4">
    <location>
        <begin position="16"/>
        <end position="145"/>
    </location>
</feature>
<reference evidence="6" key="1">
    <citation type="submission" date="2019-07" db="EMBL/GenBank/DDBJ databases">
        <title>Bacillus alkalisoli sp. nov. isolated from saline soil.</title>
        <authorList>
            <person name="Sun J.-Q."/>
            <person name="Xu L."/>
        </authorList>
    </citation>
    <scope>NUCLEOTIDE SEQUENCE [LARGE SCALE GENOMIC DNA]</scope>
    <source>
        <strain evidence="6">M4U3P1</strain>
    </source>
</reference>
<dbReference type="KEGG" id="psua:FLK61_34980"/>
<organism evidence="5 6">
    <name type="scientific">Paenalkalicoccus suaedae</name>
    <dbReference type="NCBI Taxonomy" id="2592382"/>
    <lineage>
        <taxon>Bacteria</taxon>
        <taxon>Bacillati</taxon>
        <taxon>Bacillota</taxon>
        <taxon>Bacilli</taxon>
        <taxon>Bacillales</taxon>
        <taxon>Bacillaceae</taxon>
        <taxon>Paenalkalicoccus</taxon>
    </lineage>
</organism>
<evidence type="ECO:0000313" key="6">
    <source>
        <dbReference type="Proteomes" id="UP000318138"/>
    </source>
</evidence>
<dbReference type="RefSeq" id="WP_176009857.1">
    <property type="nucleotide sequence ID" value="NZ_CP041372.2"/>
</dbReference>
<dbReference type="PROSITE" id="PS51462">
    <property type="entry name" value="NUDIX"/>
    <property type="match status" value="1"/>
</dbReference>
<gene>
    <name evidence="5" type="ORF">FLK61_34980</name>
</gene>
<dbReference type="Proteomes" id="UP000318138">
    <property type="component" value="Chromosome"/>
</dbReference>
<dbReference type="Pfam" id="PF00293">
    <property type="entry name" value="NUDIX"/>
    <property type="match status" value="1"/>
</dbReference>
<evidence type="ECO:0000313" key="5">
    <source>
        <dbReference type="EMBL" id="QKS71874.1"/>
    </source>
</evidence>
<dbReference type="InterPro" id="IPR015797">
    <property type="entry name" value="NUDIX_hydrolase-like_dom_sf"/>
</dbReference>
<dbReference type="SUPFAM" id="SSF55811">
    <property type="entry name" value="Nudix"/>
    <property type="match status" value="1"/>
</dbReference>